<protein>
    <submittedName>
        <fullName evidence="1">Uncharacterized protein</fullName>
    </submittedName>
</protein>
<organism evidence="1">
    <name type="scientific">uncultured Caudovirales phage</name>
    <dbReference type="NCBI Taxonomy" id="2100421"/>
    <lineage>
        <taxon>Viruses</taxon>
        <taxon>Duplodnaviria</taxon>
        <taxon>Heunggongvirae</taxon>
        <taxon>Uroviricota</taxon>
        <taxon>Caudoviricetes</taxon>
        <taxon>Peduoviridae</taxon>
        <taxon>Maltschvirus</taxon>
        <taxon>Maltschvirus maltsch</taxon>
    </lineage>
</organism>
<proteinExistence type="predicted"/>
<accession>A0A6J5KX04</accession>
<name>A0A6J5KX04_9CAUD</name>
<sequence length="113" mass="12855">MENLNKVTVTELTHIIKGIILGYQYNDSIDEAYQLTYKVEALGDKAYKVSYDWLKGVVPGTSGDPQTSEDSTPIEESNYFVIRKDESLRKFTKEVMDAISEVTAHSFDYEMSN</sequence>
<evidence type="ECO:0000313" key="1">
    <source>
        <dbReference type="EMBL" id="CAB4126964.1"/>
    </source>
</evidence>
<gene>
    <name evidence="1" type="ORF">UFOVP87_30</name>
</gene>
<dbReference type="EMBL" id="LR796200">
    <property type="protein sequence ID" value="CAB4126964.1"/>
    <property type="molecule type" value="Genomic_DNA"/>
</dbReference>
<reference evidence="1" key="1">
    <citation type="submission" date="2020-04" db="EMBL/GenBank/DDBJ databases">
        <authorList>
            <person name="Chiriac C."/>
            <person name="Salcher M."/>
            <person name="Ghai R."/>
            <person name="Kavagutti S V."/>
        </authorList>
    </citation>
    <scope>NUCLEOTIDE SEQUENCE</scope>
</reference>